<keyword evidence="3" id="KW-0436">Ligase</keyword>
<dbReference type="InterPro" id="IPR036621">
    <property type="entry name" value="Anticodon-bd_dom_sf"/>
</dbReference>
<dbReference type="AlphaFoldDB" id="A0A1G1X931"/>
<keyword evidence="6" id="KW-0648">Protein biosynthesis</keyword>
<evidence type="ECO:0000256" key="4">
    <source>
        <dbReference type="ARBA" id="ARBA00022741"/>
    </source>
</evidence>
<sequence length="409" mass="46426">MKYSQYFLHTNKDAKELDSINATLLQKGGFIDQTMSGVYTFLPIGLRVLNKIENIVREEMDTIASELLMPALSPVELWETTGRTDIDVLFEARGANDASRKRNDGRYILNSTHEEIVTPLAKKRRLSYKDFPFAVYQIQTKFRNEERAKSGLMRGREFRMKDLYSFHTSEEDLLAFYETAKIAYMNVFKRLGIWEDTKITKASGGDFTTGFSHEFQAICESGEDVICIDNKTGEAFNKEVAPKDGDFTQHNASEIGNIFPLNTKFSKAFDYTYTNKEGKQQIVYMGSYGIGTSRLMGVLVEKFHDEKGIIWPKSVAPFTIYLAGLNIDDEEIKQQADAAYEELTKAGIETLYDDRNIAPGAKFSDADLLGIPYRIVVSKKTNRQVELKERTSPESTLLDIAPCIARLKQ</sequence>
<evidence type="ECO:0000256" key="3">
    <source>
        <dbReference type="ARBA" id="ARBA00022598"/>
    </source>
</evidence>
<evidence type="ECO:0000256" key="7">
    <source>
        <dbReference type="ARBA" id="ARBA00023146"/>
    </source>
</evidence>
<dbReference type="InterPro" id="IPR044140">
    <property type="entry name" value="ProRS_anticodon_short"/>
</dbReference>
<accession>A0A1G1X931</accession>
<dbReference type="EC" id="6.1.1.15" evidence="1"/>
<dbReference type="CDD" id="cd00861">
    <property type="entry name" value="ProRS_anticodon_short"/>
    <property type="match status" value="1"/>
</dbReference>
<dbReference type="GO" id="GO:0004827">
    <property type="term" value="F:proline-tRNA ligase activity"/>
    <property type="evidence" value="ECO:0007669"/>
    <property type="project" value="UniProtKB-EC"/>
</dbReference>
<keyword evidence="7" id="KW-0030">Aminoacyl-tRNA synthetase</keyword>
<dbReference type="SUPFAM" id="SSF52954">
    <property type="entry name" value="Class II aaRS ABD-related"/>
    <property type="match status" value="1"/>
</dbReference>
<evidence type="ECO:0000313" key="12">
    <source>
        <dbReference type="Proteomes" id="UP000177941"/>
    </source>
</evidence>
<dbReference type="InterPro" id="IPR002316">
    <property type="entry name" value="Pro-tRNA-ligase_IIa"/>
</dbReference>
<dbReference type="Gene3D" id="3.30.930.10">
    <property type="entry name" value="Bira Bifunctional Protein, Domain 2"/>
    <property type="match status" value="1"/>
</dbReference>
<dbReference type="PANTHER" id="PTHR42753">
    <property type="entry name" value="MITOCHONDRIAL RIBOSOME PROTEIN L39/PROLYL-TRNA LIGASE FAMILY MEMBER"/>
    <property type="match status" value="1"/>
</dbReference>
<protein>
    <recommendedName>
        <fullName evidence="2">Proline--tRNA ligase</fullName>
        <ecNumber evidence="1">6.1.1.15</ecNumber>
    </recommendedName>
    <alternativeName>
        <fullName evidence="8">Prolyl-tRNA synthetase</fullName>
    </alternativeName>
</protein>
<evidence type="ECO:0000259" key="10">
    <source>
        <dbReference type="PROSITE" id="PS50862"/>
    </source>
</evidence>
<comment type="caution">
    <text evidence="11">The sequence shown here is derived from an EMBL/GenBank/DDBJ whole genome shotgun (WGS) entry which is preliminary data.</text>
</comment>
<dbReference type="Pfam" id="PF03129">
    <property type="entry name" value="HGTP_anticodon"/>
    <property type="match status" value="1"/>
</dbReference>
<dbReference type="PRINTS" id="PR01046">
    <property type="entry name" value="TRNASYNTHPRO"/>
</dbReference>
<dbReference type="SUPFAM" id="SSF55681">
    <property type="entry name" value="Class II aaRS and biotin synthetases"/>
    <property type="match status" value="1"/>
</dbReference>
<dbReference type="EMBL" id="MHHS01000032">
    <property type="protein sequence ID" value="OGY36568.1"/>
    <property type="molecule type" value="Genomic_DNA"/>
</dbReference>
<feature type="domain" description="Aminoacyl-transfer RNA synthetases class-II family profile" evidence="10">
    <location>
        <begin position="32"/>
        <end position="312"/>
    </location>
</feature>
<evidence type="ECO:0000256" key="1">
    <source>
        <dbReference type="ARBA" id="ARBA00012831"/>
    </source>
</evidence>
<evidence type="ECO:0000256" key="8">
    <source>
        <dbReference type="ARBA" id="ARBA00029731"/>
    </source>
</evidence>
<evidence type="ECO:0000313" key="11">
    <source>
        <dbReference type="EMBL" id="OGY36568.1"/>
    </source>
</evidence>
<name>A0A1G1X931_9BACT</name>
<keyword evidence="5" id="KW-0067">ATP-binding</keyword>
<reference evidence="11 12" key="1">
    <citation type="journal article" date="2016" name="Nat. Commun.">
        <title>Thousands of microbial genomes shed light on interconnected biogeochemical processes in an aquifer system.</title>
        <authorList>
            <person name="Anantharaman K."/>
            <person name="Brown C.T."/>
            <person name="Hug L.A."/>
            <person name="Sharon I."/>
            <person name="Castelle C.J."/>
            <person name="Probst A.J."/>
            <person name="Thomas B.C."/>
            <person name="Singh A."/>
            <person name="Wilkins M.J."/>
            <person name="Karaoz U."/>
            <person name="Brodie E.L."/>
            <person name="Williams K.H."/>
            <person name="Hubbard S.S."/>
            <person name="Banfield J.F."/>
        </authorList>
    </citation>
    <scope>NUCLEOTIDE SEQUENCE [LARGE SCALE GENOMIC DNA]</scope>
</reference>
<evidence type="ECO:0000256" key="5">
    <source>
        <dbReference type="ARBA" id="ARBA00022840"/>
    </source>
</evidence>
<evidence type="ECO:0000256" key="9">
    <source>
        <dbReference type="ARBA" id="ARBA00047671"/>
    </source>
</evidence>
<dbReference type="InterPro" id="IPR050062">
    <property type="entry name" value="Pro-tRNA_synthetase"/>
</dbReference>
<dbReference type="GO" id="GO:0005829">
    <property type="term" value="C:cytosol"/>
    <property type="evidence" value="ECO:0007669"/>
    <property type="project" value="TreeGrafter"/>
</dbReference>
<dbReference type="InterPro" id="IPR004154">
    <property type="entry name" value="Anticodon-bd"/>
</dbReference>
<gene>
    <name evidence="11" type="ORF">A3E36_03180</name>
</gene>
<comment type="catalytic activity">
    <reaction evidence="9">
        <text>tRNA(Pro) + L-proline + ATP = L-prolyl-tRNA(Pro) + AMP + diphosphate</text>
        <dbReference type="Rhea" id="RHEA:14305"/>
        <dbReference type="Rhea" id="RHEA-COMP:9700"/>
        <dbReference type="Rhea" id="RHEA-COMP:9702"/>
        <dbReference type="ChEBI" id="CHEBI:30616"/>
        <dbReference type="ChEBI" id="CHEBI:33019"/>
        <dbReference type="ChEBI" id="CHEBI:60039"/>
        <dbReference type="ChEBI" id="CHEBI:78442"/>
        <dbReference type="ChEBI" id="CHEBI:78532"/>
        <dbReference type="ChEBI" id="CHEBI:456215"/>
        <dbReference type="EC" id="6.1.1.15"/>
    </reaction>
</comment>
<dbReference type="InterPro" id="IPR006195">
    <property type="entry name" value="aa-tRNA-synth_II"/>
</dbReference>
<evidence type="ECO:0000256" key="2">
    <source>
        <dbReference type="ARBA" id="ARBA00019110"/>
    </source>
</evidence>
<dbReference type="PROSITE" id="PS50862">
    <property type="entry name" value="AA_TRNA_LIGASE_II"/>
    <property type="match status" value="1"/>
</dbReference>
<proteinExistence type="predicted"/>
<organism evidence="11 12">
    <name type="scientific">Candidatus Andersenbacteria bacterium RIFCSPHIGHO2_12_FULL_45_11b</name>
    <dbReference type="NCBI Taxonomy" id="1797282"/>
    <lineage>
        <taxon>Bacteria</taxon>
        <taxon>Candidatus Anderseniibacteriota</taxon>
    </lineage>
</organism>
<dbReference type="GO" id="GO:0005524">
    <property type="term" value="F:ATP binding"/>
    <property type="evidence" value="ECO:0007669"/>
    <property type="project" value="UniProtKB-KW"/>
</dbReference>
<dbReference type="GO" id="GO:0006433">
    <property type="term" value="P:prolyl-tRNA aminoacylation"/>
    <property type="evidence" value="ECO:0007669"/>
    <property type="project" value="InterPro"/>
</dbReference>
<keyword evidence="4" id="KW-0547">Nucleotide-binding</keyword>
<evidence type="ECO:0000256" key="6">
    <source>
        <dbReference type="ARBA" id="ARBA00022917"/>
    </source>
</evidence>
<dbReference type="Pfam" id="PF00587">
    <property type="entry name" value="tRNA-synt_2b"/>
    <property type="match status" value="1"/>
</dbReference>
<dbReference type="Gene3D" id="3.40.50.800">
    <property type="entry name" value="Anticodon-binding domain"/>
    <property type="match status" value="1"/>
</dbReference>
<dbReference type="InterPro" id="IPR045864">
    <property type="entry name" value="aa-tRNA-synth_II/BPL/LPL"/>
</dbReference>
<dbReference type="Proteomes" id="UP000177941">
    <property type="component" value="Unassembled WGS sequence"/>
</dbReference>
<dbReference type="PANTHER" id="PTHR42753:SF2">
    <property type="entry name" value="PROLINE--TRNA LIGASE"/>
    <property type="match status" value="1"/>
</dbReference>
<dbReference type="InterPro" id="IPR002314">
    <property type="entry name" value="aa-tRNA-synt_IIb"/>
</dbReference>